<keyword evidence="4 7" id="KW-0418">Kinase</keyword>
<keyword evidence="2" id="KW-0808">Transferase</keyword>
<dbReference type="GO" id="GO:0005524">
    <property type="term" value="F:ATP binding"/>
    <property type="evidence" value="ECO:0007669"/>
    <property type="project" value="UniProtKB-KW"/>
</dbReference>
<accession>A0A1V9YV58</accession>
<dbReference type="Proteomes" id="UP000243217">
    <property type="component" value="Unassembled WGS sequence"/>
</dbReference>
<dbReference type="EMBL" id="JNBS01002711">
    <property type="protein sequence ID" value="OQR89561.1"/>
    <property type="molecule type" value="Genomic_DNA"/>
</dbReference>
<dbReference type="PANTHER" id="PTHR24345:SF91">
    <property type="entry name" value="SERINE_THREONINE-PROTEIN KINASE PLK4"/>
    <property type="match status" value="1"/>
</dbReference>
<evidence type="ECO:0000256" key="4">
    <source>
        <dbReference type="ARBA" id="ARBA00022777"/>
    </source>
</evidence>
<feature type="domain" description="Protein kinase" evidence="6">
    <location>
        <begin position="242"/>
        <end position="523"/>
    </location>
</feature>
<evidence type="ECO:0000256" key="2">
    <source>
        <dbReference type="ARBA" id="ARBA00022679"/>
    </source>
</evidence>
<evidence type="ECO:0000313" key="7">
    <source>
        <dbReference type="EMBL" id="OQR89561.1"/>
    </source>
</evidence>
<dbReference type="Gene3D" id="3.40.50.150">
    <property type="entry name" value="Vaccinia Virus protein VP39"/>
    <property type="match status" value="1"/>
</dbReference>
<organism evidence="7 8">
    <name type="scientific">Thraustotheca clavata</name>
    <dbReference type="NCBI Taxonomy" id="74557"/>
    <lineage>
        <taxon>Eukaryota</taxon>
        <taxon>Sar</taxon>
        <taxon>Stramenopiles</taxon>
        <taxon>Oomycota</taxon>
        <taxon>Saprolegniomycetes</taxon>
        <taxon>Saprolegniales</taxon>
        <taxon>Achlyaceae</taxon>
        <taxon>Thraustotheca</taxon>
    </lineage>
</organism>
<protein>
    <submittedName>
        <fullName evidence="7">Kinase</fullName>
    </submittedName>
</protein>
<keyword evidence="5" id="KW-0067">ATP-binding</keyword>
<name>A0A1V9YV58_9STRA</name>
<evidence type="ECO:0000259" key="6">
    <source>
        <dbReference type="PROSITE" id="PS50011"/>
    </source>
</evidence>
<keyword evidence="8" id="KW-1185">Reference proteome</keyword>
<sequence>MMRQDDDIGLSADTLAALREFALEQGIEVGQDVRKEVQSAIEEAKGPNDESFSFVFGDDTQIRLNGLRRDIGQTLNSTGLTLWRAGDFLSDFMYRNKQLFAGKRVLEFGSGLGLCGILAAKLGANVLITDGDDESMPVLIENCKLNDLDPNTCCKQLLWGTELTKESKGTFDVIIGADIIYEKEYVAPLFASASHFLSHKPNHLFLLAYTKRNVSIDYVLDCARKEGVGVVPCLFSGSGHVYEFVRTLRKCIYGKVKHAVELTLHPNGSGVFVRTNLEVAIKVMSKAIIEQGHLQENPMIELATQQYLSNPGHPNVLPLLECLHDPEFIYAVLPFCKGGELFSLVESGGAMDEDECRHWFTQVLAGLSYLQHRLICHRDMSLENVLLDGPTSKIIDFGLCIGIPVDAHGMTYSLPPAGAVGKIFYMPPEIYRNKVPFNGFASDIWSTGVMLFIMVTGAPPFERPDDVDPRFQMIATGRLNEMLDSWGMQRVSKGVRDLLNKMLIVHDPRKRLTVEQIAQHPWVTGGH</sequence>
<dbReference type="PROSITE" id="PS50011">
    <property type="entry name" value="PROTEIN_KINASE_DOM"/>
    <property type="match status" value="1"/>
</dbReference>
<dbReference type="InterPro" id="IPR029063">
    <property type="entry name" value="SAM-dependent_MTases_sf"/>
</dbReference>
<dbReference type="SUPFAM" id="SSF56112">
    <property type="entry name" value="Protein kinase-like (PK-like)"/>
    <property type="match status" value="1"/>
</dbReference>
<dbReference type="PANTHER" id="PTHR24345">
    <property type="entry name" value="SERINE/THREONINE-PROTEIN KINASE PLK"/>
    <property type="match status" value="1"/>
</dbReference>
<dbReference type="Gene3D" id="1.10.510.10">
    <property type="entry name" value="Transferase(Phosphotransferase) domain 1"/>
    <property type="match status" value="1"/>
</dbReference>
<dbReference type="AlphaFoldDB" id="A0A1V9YV58"/>
<evidence type="ECO:0000256" key="1">
    <source>
        <dbReference type="ARBA" id="ARBA00022527"/>
    </source>
</evidence>
<dbReference type="InterPro" id="IPR011009">
    <property type="entry name" value="Kinase-like_dom_sf"/>
</dbReference>
<proteinExistence type="predicted"/>
<dbReference type="InterPro" id="IPR019410">
    <property type="entry name" value="Methyltransf_16"/>
</dbReference>
<dbReference type="GO" id="GO:0004674">
    <property type="term" value="F:protein serine/threonine kinase activity"/>
    <property type="evidence" value="ECO:0007669"/>
    <property type="project" value="UniProtKB-KW"/>
</dbReference>
<evidence type="ECO:0000313" key="8">
    <source>
        <dbReference type="Proteomes" id="UP000243217"/>
    </source>
</evidence>
<dbReference type="Pfam" id="PF00069">
    <property type="entry name" value="Pkinase"/>
    <property type="match status" value="1"/>
</dbReference>
<keyword evidence="1" id="KW-0723">Serine/threonine-protein kinase</keyword>
<dbReference type="PROSITE" id="PS00109">
    <property type="entry name" value="PROTEIN_KINASE_TYR"/>
    <property type="match status" value="1"/>
</dbReference>
<reference evidence="7 8" key="1">
    <citation type="journal article" date="2014" name="Genome Biol. Evol.">
        <title>The secreted proteins of Achlya hypogyna and Thraustotheca clavata identify the ancestral oomycete secretome and reveal gene acquisitions by horizontal gene transfer.</title>
        <authorList>
            <person name="Misner I."/>
            <person name="Blouin N."/>
            <person name="Leonard G."/>
            <person name="Richards T.A."/>
            <person name="Lane C.E."/>
        </authorList>
    </citation>
    <scope>NUCLEOTIDE SEQUENCE [LARGE SCALE GENOMIC DNA]</scope>
    <source>
        <strain evidence="7 8">ATCC 34112</strain>
    </source>
</reference>
<dbReference type="Pfam" id="PF10294">
    <property type="entry name" value="Methyltransf_16"/>
    <property type="match status" value="1"/>
</dbReference>
<evidence type="ECO:0000256" key="5">
    <source>
        <dbReference type="ARBA" id="ARBA00022840"/>
    </source>
</evidence>
<gene>
    <name evidence="7" type="ORF">THRCLA_09691</name>
</gene>
<evidence type="ECO:0000256" key="3">
    <source>
        <dbReference type="ARBA" id="ARBA00022741"/>
    </source>
</evidence>
<dbReference type="InterPro" id="IPR000719">
    <property type="entry name" value="Prot_kinase_dom"/>
</dbReference>
<dbReference type="SUPFAM" id="SSF53335">
    <property type="entry name" value="S-adenosyl-L-methionine-dependent methyltransferases"/>
    <property type="match status" value="1"/>
</dbReference>
<dbReference type="InterPro" id="IPR008266">
    <property type="entry name" value="Tyr_kinase_AS"/>
</dbReference>
<dbReference type="GO" id="GO:0005634">
    <property type="term" value="C:nucleus"/>
    <property type="evidence" value="ECO:0007669"/>
    <property type="project" value="TreeGrafter"/>
</dbReference>
<keyword evidence="3" id="KW-0547">Nucleotide-binding</keyword>
<comment type="caution">
    <text evidence="7">The sequence shown here is derived from an EMBL/GenBank/DDBJ whole genome shotgun (WGS) entry which is preliminary data.</text>
</comment>
<dbReference type="OrthoDB" id="541276at2759"/>
<dbReference type="STRING" id="74557.A0A1V9YV58"/>